<comment type="subcellular location">
    <subcellularLocation>
        <location evidence="1">Cell membrane</location>
        <topology evidence="1">Multi-pass membrane protein</topology>
    </subcellularLocation>
</comment>
<keyword evidence="5 9" id="KW-0812">Transmembrane</keyword>
<evidence type="ECO:0000256" key="2">
    <source>
        <dbReference type="ARBA" id="ARBA00022448"/>
    </source>
</evidence>
<keyword evidence="3" id="KW-0050">Antiport</keyword>
<dbReference type="InterPro" id="IPR052180">
    <property type="entry name" value="NhaC_Na-H+_Antiporter"/>
</dbReference>
<dbReference type="PANTHER" id="PTHR33451:SF5">
    <property type="entry name" value="NA+_H+ ANTIPORTER"/>
    <property type="match status" value="1"/>
</dbReference>
<dbReference type="STRING" id="1261640.BHK98_03715"/>
<feature type="transmembrane region" description="Helical" evidence="9">
    <location>
        <begin position="124"/>
        <end position="152"/>
    </location>
</feature>
<dbReference type="PANTHER" id="PTHR33451">
    <property type="entry name" value="MALATE-2H(+)/NA(+)-LACTATE ANTIPORTER"/>
    <property type="match status" value="1"/>
</dbReference>
<reference evidence="11 12" key="1">
    <citation type="journal article" date="2016" name="Appl. Environ. Microbiol.">
        <title>Function and Phylogeny of Bacterial Butyryl Coenzyme A:Acetate Transferases and Their Diversity in the Proximal Colon of Swine.</title>
        <authorList>
            <person name="Trachsel J."/>
            <person name="Bayles D.O."/>
            <person name="Looft T."/>
            <person name="Levine U.Y."/>
            <person name="Allen H.K."/>
        </authorList>
    </citation>
    <scope>NUCLEOTIDE SEQUENCE [LARGE SCALE GENOMIC DNA]</scope>
    <source>
        <strain evidence="11 12">68-3-10</strain>
    </source>
</reference>
<proteinExistence type="inferred from homology"/>
<feature type="transmembrane region" description="Helical" evidence="9">
    <location>
        <begin position="158"/>
        <end position="180"/>
    </location>
</feature>
<keyword evidence="7 9" id="KW-0472">Membrane</keyword>
<gene>
    <name evidence="11" type="ORF">BHK98_03715</name>
</gene>
<dbReference type="RefSeq" id="WP_075712244.1">
    <property type="nucleotide sequence ID" value="NZ_MJIE01000001.1"/>
</dbReference>
<keyword evidence="4" id="KW-1003">Cell membrane</keyword>
<evidence type="ECO:0000256" key="9">
    <source>
        <dbReference type="SAM" id="Phobius"/>
    </source>
</evidence>
<feature type="transmembrane region" description="Helical" evidence="9">
    <location>
        <begin position="377"/>
        <end position="398"/>
    </location>
</feature>
<feature type="transmembrane region" description="Helical" evidence="9">
    <location>
        <begin position="410"/>
        <end position="430"/>
    </location>
</feature>
<dbReference type="EMBL" id="MJIE01000001">
    <property type="protein sequence ID" value="OLR55246.1"/>
    <property type="molecule type" value="Genomic_DNA"/>
</dbReference>
<dbReference type="Proteomes" id="UP000187404">
    <property type="component" value="Unassembled WGS sequence"/>
</dbReference>
<organism evidence="11 12">
    <name type="scientific">Hornefia porci</name>
    <dbReference type="NCBI Taxonomy" id="2652292"/>
    <lineage>
        <taxon>Bacteria</taxon>
        <taxon>Bacillati</taxon>
        <taxon>Bacillota</taxon>
        <taxon>Clostridia</taxon>
        <taxon>Peptostreptococcales</taxon>
        <taxon>Anaerovoracaceae</taxon>
        <taxon>Hornefia</taxon>
    </lineage>
</organism>
<comment type="similarity">
    <text evidence="8">Belongs to the NhaC Na(+)/H(+) (TC 2.A.35) antiporter family.</text>
</comment>
<dbReference type="GO" id="GO:0015297">
    <property type="term" value="F:antiporter activity"/>
    <property type="evidence" value="ECO:0007669"/>
    <property type="project" value="UniProtKB-KW"/>
</dbReference>
<feature type="transmembrane region" description="Helical" evidence="9">
    <location>
        <begin position="38"/>
        <end position="58"/>
    </location>
</feature>
<evidence type="ECO:0000259" key="10">
    <source>
        <dbReference type="Pfam" id="PF03553"/>
    </source>
</evidence>
<evidence type="ECO:0000256" key="4">
    <source>
        <dbReference type="ARBA" id="ARBA00022475"/>
    </source>
</evidence>
<feature type="transmembrane region" description="Helical" evidence="9">
    <location>
        <begin position="12"/>
        <end position="31"/>
    </location>
</feature>
<accession>A0A1Q9JG76</accession>
<evidence type="ECO:0000256" key="1">
    <source>
        <dbReference type="ARBA" id="ARBA00004651"/>
    </source>
</evidence>
<protein>
    <submittedName>
        <fullName evidence="11">Sodium:proton antiporter</fullName>
    </submittedName>
</protein>
<dbReference type="GO" id="GO:0005886">
    <property type="term" value="C:plasma membrane"/>
    <property type="evidence" value="ECO:0007669"/>
    <property type="project" value="UniProtKB-SubCell"/>
</dbReference>
<feature type="transmembrane region" description="Helical" evidence="9">
    <location>
        <begin position="292"/>
        <end position="312"/>
    </location>
</feature>
<feature type="domain" description="Na+/H+ antiporter NhaC-like C-terminal" evidence="10">
    <location>
        <begin position="264"/>
        <end position="429"/>
    </location>
</feature>
<evidence type="ECO:0000256" key="3">
    <source>
        <dbReference type="ARBA" id="ARBA00022449"/>
    </source>
</evidence>
<feature type="transmembrane region" description="Helical" evidence="9">
    <location>
        <begin position="264"/>
        <end position="286"/>
    </location>
</feature>
<dbReference type="Pfam" id="PF03553">
    <property type="entry name" value="Na_H_antiporter"/>
    <property type="match status" value="2"/>
</dbReference>
<evidence type="ECO:0000313" key="12">
    <source>
        <dbReference type="Proteomes" id="UP000187404"/>
    </source>
</evidence>
<keyword evidence="2" id="KW-0813">Transport</keyword>
<feature type="transmembrane region" description="Helical" evidence="9">
    <location>
        <begin position="236"/>
        <end position="257"/>
    </location>
</feature>
<feature type="transmembrane region" description="Helical" evidence="9">
    <location>
        <begin position="83"/>
        <end position="112"/>
    </location>
</feature>
<feature type="transmembrane region" description="Helical" evidence="9">
    <location>
        <begin position="201"/>
        <end position="224"/>
    </location>
</feature>
<name>A0A1Q9JG76_9FIRM</name>
<comment type="caution">
    <text evidence="11">The sequence shown here is derived from an EMBL/GenBank/DDBJ whole genome shotgun (WGS) entry which is preliminary data.</text>
</comment>
<evidence type="ECO:0000313" key="11">
    <source>
        <dbReference type="EMBL" id="OLR55246.1"/>
    </source>
</evidence>
<evidence type="ECO:0000256" key="8">
    <source>
        <dbReference type="ARBA" id="ARBA00038435"/>
    </source>
</evidence>
<dbReference type="InterPro" id="IPR018461">
    <property type="entry name" value="Na/H_Antiport_NhaC-like_C"/>
</dbReference>
<evidence type="ECO:0000256" key="6">
    <source>
        <dbReference type="ARBA" id="ARBA00022989"/>
    </source>
</evidence>
<keyword evidence="12" id="KW-1185">Reference proteome</keyword>
<evidence type="ECO:0000256" key="5">
    <source>
        <dbReference type="ARBA" id="ARBA00022692"/>
    </source>
</evidence>
<keyword evidence="6 9" id="KW-1133">Transmembrane helix</keyword>
<feature type="domain" description="Na+/H+ antiporter NhaC-like C-terminal" evidence="10">
    <location>
        <begin position="42"/>
        <end position="221"/>
    </location>
</feature>
<sequence length="449" mass="48107">MEKKTPNVRALAPILVFLVLYLGSGIYYEYIRPRSGQMGFYVMSVVVAFMVALVVAFLQNPKLSFDEKIHVCARGIGDDNITIMLFIFLMAGAFSGIAQASGGATSTAYMLLNIIPPNFAIPCLFLIACLISMAMGTSVGTITVLVPIVFVVANSADLSLPFCVGTVVGGAMFGDNLSFISDTTIAATKTQGVEMKDKFRVNFHIALPAAIITFVILIVAAMMGGSADLQHYQYNVWQAIPYFVVLLASLCGINVFIVLGCGTILCGVVGLATGSLTIATAFSAMGEGTKNMFETMIVTILVASMGSLMREYGGFEWILQTIRNHSRTRRGGMLGIGLLTALMDIATANNTVAIVMAGPIAKDISAEFGIDPRKTASLIDIFSCICQGIIPYGAQLLIAASIAKITSVSIIPFLFYQFLLLVCVIISIIVDRPVREQKGTKDLENRKIS</sequence>
<dbReference type="OrthoDB" id="9790605at2"/>
<evidence type="ECO:0000256" key="7">
    <source>
        <dbReference type="ARBA" id="ARBA00023136"/>
    </source>
</evidence>
<dbReference type="AlphaFoldDB" id="A0A1Q9JG76"/>